<dbReference type="AlphaFoldDB" id="A0A1V9G3V7"/>
<sequence>MLEIQKKNVWQWLIAALLILVIPNLICWVVQPFVFIRRGYFVWEYLLLACLYPYINRKIFILFWVLFAIYDIGYAASSLYFMDVFEIFHALVKIPAMSVGDMLKWSGVLVLFVALTIMLVIAMERYNRYYPFLRFKFLWPFMFGLLLADFLNGQGPLSKWSIGLLHIKQNIVSAPSWPLMKSVQYALANNNDNNSKNDSKVEYLGSVAQRVFAPKPDSAADKKQILILVESLGVVKDSVLQHEILSPLYQLATDSLYLLREGYTQHRYLTQAGEFREITGYLFHSYQAQTRLVQEKSIFVKKQHEGYYVVGLHGFQSGFYNRKKLWPALGIQEAMFMEDFVKLSMPLCGNINFQGICDTALSTWLINRLKSDPARKEFYYWVTLSTHLPLFEIHDDGYNGFAEKWKKKGYTEHVLQMAYQHQQYFRDLAGKLRQPGAPKAHILLVGDHTPPFLDPDDRALYDELHVPYIDLAPNR</sequence>
<dbReference type="InterPro" id="IPR017850">
    <property type="entry name" value="Alkaline_phosphatase_core_sf"/>
</dbReference>
<organism evidence="3 4">
    <name type="scientific">Niastella vici</name>
    <dbReference type="NCBI Taxonomy" id="1703345"/>
    <lineage>
        <taxon>Bacteria</taxon>
        <taxon>Pseudomonadati</taxon>
        <taxon>Bacteroidota</taxon>
        <taxon>Chitinophagia</taxon>
        <taxon>Chitinophagales</taxon>
        <taxon>Chitinophagaceae</taxon>
        <taxon>Niastella</taxon>
    </lineage>
</organism>
<keyword evidence="1" id="KW-0812">Transmembrane</keyword>
<dbReference type="STRING" id="1703345.A3860_16680"/>
<keyword evidence="1" id="KW-1133">Transmembrane helix</keyword>
<feature type="transmembrane region" description="Helical" evidence="1">
    <location>
        <begin position="102"/>
        <end position="121"/>
    </location>
</feature>
<feature type="transmembrane region" description="Helical" evidence="1">
    <location>
        <begin position="40"/>
        <end position="55"/>
    </location>
</feature>
<feature type="domain" description="Sulfatase N-terminal" evidence="2">
    <location>
        <begin position="225"/>
        <end position="469"/>
    </location>
</feature>
<dbReference type="Pfam" id="PF00884">
    <property type="entry name" value="Sulfatase"/>
    <property type="match status" value="1"/>
</dbReference>
<protein>
    <recommendedName>
        <fullName evidence="2">Sulfatase N-terminal domain-containing protein</fullName>
    </recommendedName>
</protein>
<reference evidence="3 4" key="1">
    <citation type="submission" date="2016-03" db="EMBL/GenBank/DDBJ databases">
        <title>Niastella vici sp. nov., isolated from farmland soil.</title>
        <authorList>
            <person name="Chen L."/>
            <person name="Wang D."/>
            <person name="Yang S."/>
            <person name="Wang G."/>
        </authorList>
    </citation>
    <scope>NUCLEOTIDE SEQUENCE [LARGE SCALE GENOMIC DNA]</scope>
    <source>
        <strain evidence="3 4">DJ57</strain>
    </source>
</reference>
<feature type="transmembrane region" description="Helical" evidence="1">
    <location>
        <begin position="62"/>
        <end position="82"/>
    </location>
</feature>
<comment type="caution">
    <text evidence="3">The sequence shown here is derived from an EMBL/GenBank/DDBJ whole genome shotgun (WGS) entry which is preliminary data.</text>
</comment>
<name>A0A1V9G3V7_9BACT</name>
<dbReference type="EMBL" id="LVYD01000024">
    <property type="protein sequence ID" value="OQP65303.1"/>
    <property type="molecule type" value="Genomic_DNA"/>
</dbReference>
<feature type="transmembrane region" description="Helical" evidence="1">
    <location>
        <begin position="12"/>
        <end position="34"/>
    </location>
</feature>
<dbReference type="OrthoDB" id="8613897at2"/>
<evidence type="ECO:0000313" key="3">
    <source>
        <dbReference type="EMBL" id="OQP65303.1"/>
    </source>
</evidence>
<evidence type="ECO:0000259" key="2">
    <source>
        <dbReference type="Pfam" id="PF00884"/>
    </source>
</evidence>
<accession>A0A1V9G3V7</accession>
<evidence type="ECO:0000256" key="1">
    <source>
        <dbReference type="SAM" id="Phobius"/>
    </source>
</evidence>
<keyword evidence="4" id="KW-1185">Reference proteome</keyword>
<feature type="transmembrane region" description="Helical" evidence="1">
    <location>
        <begin position="133"/>
        <end position="151"/>
    </location>
</feature>
<evidence type="ECO:0000313" key="4">
    <source>
        <dbReference type="Proteomes" id="UP000192796"/>
    </source>
</evidence>
<dbReference type="RefSeq" id="WP_081146072.1">
    <property type="nucleotide sequence ID" value="NZ_LVYD01000024.1"/>
</dbReference>
<keyword evidence="1" id="KW-0472">Membrane</keyword>
<proteinExistence type="predicted"/>
<dbReference type="Proteomes" id="UP000192796">
    <property type="component" value="Unassembled WGS sequence"/>
</dbReference>
<gene>
    <name evidence="3" type="ORF">A3860_16680</name>
</gene>
<dbReference type="InterPro" id="IPR000917">
    <property type="entry name" value="Sulfatase_N"/>
</dbReference>
<dbReference type="Gene3D" id="3.40.720.10">
    <property type="entry name" value="Alkaline Phosphatase, subunit A"/>
    <property type="match status" value="1"/>
</dbReference>